<dbReference type="PROSITE" id="PS51319">
    <property type="entry name" value="TFIIS_N"/>
    <property type="match status" value="1"/>
</dbReference>
<evidence type="ECO:0000256" key="2">
    <source>
        <dbReference type="ARBA" id="ARBA00023163"/>
    </source>
</evidence>
<keyword evidence="3 6" id="KW-0539">Nucleus</keyword>
<sequence length="510" mass="57323">MSAPNSPEQQRAASPVLEDESARAPTPDAGGEESDHPQPQPQDNAAASELEDEEDDDGKARDSDDESILSEVDEAQFEDFDPENVDIEDRPQLAIDEDNLKLIGRHKRKRTEGAEGEQSKRKREGRREKKSRRMRELEDGGGASDEEGGAGKAGRRRAGASKKKEVMPEDDETLDPATREFWVPFFLRWKEENPGGLLILMGPAGRRRALDRAMDEAMKKPTKRRFRKADGIDLEQMADAEIEDMRKRMTHAAQMDAINRREGKPAMHKLKMLPEVVSLLNRNQYVNSLVDPEINLLEAVKFFLEPLDDGSLPAYNIQRDLMTALGKLPINKETLIASGVGKVIVFYTRSKRPEPGIKRMAERLLAEWTRPILQRSDDYSKRVYQEAAFDPTYVSPVPPLVCRGSVFDRSLSIVSISQFLYSLLTSTSQLGTSRPKSAQTSVAEARAREMLPPRLANRARADLTHTSYTVVPRPTMVQESKFARPLGASGEDRFRKMRARQIAASKGSRR</sequence>
<comment type="similarity">
    <text evidence="5">Belongs to the IWS1 family.</text>
</comment>
<dbReference type="AlphaFoldDB" id="A0A319D7T0"/>
<dbReference type="VEuPathDB" id="FungiDB:BO82DRAFT_1411"/>
<evidence type="ECO:0000256" key="1">
    <source>
        <dbReference type="ARBA" id="ARBA00023015"/>
    </source>
</evidence>
<evidence type="ECO:0000313" key="10">
    <source>
        <dbReference type="Proteomes" id="UP000248340"/>
    </source>
</evidence>
<keyword evidence="1" id="KW-0805">Transcription regulation</keyword>
<feature type="compositionally biased region" description="Polar residues" evidence="7">
    <location>
        <begin position="1"/>
        <end position="12"/>
    </location>
</feature>
<name>A0A319D7T0_9EURO</name>
<dbReference type="STRING" id="1448315.A0A319D7T0"/>
<dbReference type="GO" id="GO:0005634">
    <property type="term" value="C:nucleus"/>
    <property type="evidence" value="ECO:0007669"/>
    <property type="project" value="UniProtKB-SubCell"/>
</dbReference>
<feature type="compositionally biased region" description="Acidic residues" evidence="7">
    <location>
        <begin position="49"/>
        <end position="86"/>
    </location>
</feature>
<reference evidence="9 10" key="1">
    <citation type="submission" date="2016-12" db="EMBL/GenBank/DDBJ databases">
        <title>The genomes of Aspergillus section Nigri reveals drivers in fungal speciation.</title>
        <authorList>
            <consortium name="DOE Joint Genome Institute"/>
            <person name="Vesth T.C."/>
            <person name="Nybo J."/>
            <person name="Theobald S."/>
            <person name="Brandl J."/>
            <person name="Frisvad J.C."/>
            <person name="Nielsen K.F."/>
            <person name="Lyhne E.K."/>
            <person name="Kogle M.E."/>
            <person name="Kuo A."/>
            <person name="Riley R."/>
            <person name="Clum A."/>
            <person name="Nolan M."/>
            <person name="Lipzen A."/>
            <person name="Salamov A."/>
            <person name="Henrissat B."/>
            <person name="Wiebenga A."/>
            <person name="De Vries R.P."/>
            <person name="Grigoriev I.V."/>
            <person name="Mortensen U.H."/>
            <person name="Andersen M.R."/>
            <person name="Baker S.E."/>
        </authorList>
    </citation>
    <scope>NUCLEOTIDE SEQUENCE [LARGE SCALE GENOMIC DNA]</scope>
    <source>
        <strain evidence="9 10">CBS 121591</strain>
    </source>
</reference>
<feature type="region of interest" description="Disordered" evidence="7">
    <location>
        <begin position="1"/>
        <end position="173"/>
    </location>
</feature>
<dbReference type="PANTHER" id="PTHR46010:SF1">
    <property type="entry name" value="PROTEIN IWS1 HOMOLOG"/>
    <property type="match status" value="1"/>
</dbReference>
<keyword evidence="2" id="KW-0804">Transcription</keyword>
<evidence type="ECO:0000256" key="5">
    <source>
        <dbReference type="ARBA" id="ARBA00037992"/>
    </source>
</evidence>
<dbReference type="Proteomes" id="UP000248340">
    <property type="component" value="Unassembled WGS sequence"/>
</dbReference>
<dbReference type="GeneID" id="37132814"/>
<accession>A0A319D7T0</accession>
<comment type="function">
    <text evidence="4">Transcription factor involved in RNA polymerase II transcription regulation. May function in both SPT15/TBP post-recruitment and recruitment steps of transcription.</text>
</comment>
<evidence type="ECO:0000256" key="7">
    <source>
        <dbReference type="SAM" id="MobiDB-lite"/>
    </source>
</evidence>
<gene>
    <name evidence="9" type="ORF">BO82DRAFT_1411</name>
</gene>
<dbReference type="FunFam" id="1.20.930.10:FF:000003">
    <property type="entry name" value="Putative Transcription factor IWS1"/>
    <property type="match status" value="1"/>
</dbReference>
<dbReference type="InterPro" id="IPR051037">
    <property type="entry name" value="RNAPII_TF_IWS1"/>
</dbReference>
<feature type="compositionally biased region" description="Basic residues" evidence="7">
    <location>
        <begin position="120"/>
        <end position="133"/>
    </location>
</feature>
<evidence type="ECO:0000313" key="9">
    <source>
        <dbReference type="EMBL" id="PYH87033.1"/>
    </source>
</evidence>
<dbReference type="GO" id="GO:0016973">
    <property type="term" value="P:poly(A)+ mRNA export from nucleus"/>
    <property type="evidence" value="ECO:0007669"/>
    <property type="project" value="TreeGrafter"/>
</dbReference>
<proteinExistence type="inferred from homology"/>
<dbReference type="SUPFAM" id="SSF47676">
    <property type="entry name" value="Conserved domain common to transcription factors TFIIS, elongin A, CRSP70"/>
    <property type="match status" value="1"/>
</dbReference>
<evidence type="ECO:0000256" key="4">
    <source>
        <dbReference type="ARBA" id="ARBA00037349"/>
    </source>
</evidence>
<dbReference type="OrthoDB" id="21124at2759"/>
<dbReference type="RefSeq" id="XP_025497233.1">
    <property type="nucleotide sequence ID" value="XM_025630073.1"/>
</dbReference>
<evidence type="ECO:0000259" key="8">
    <source>
        <dbReference type="PROSITE" id="PS51319"/>
    </source>
</evidence>
<dbReference type="EMBL" id="KZ821674">
    <property type="protein sequence ID" value="PYH87033.1"/>
    <property type="molecule type" value="Genomic_DNA"/>
</dbReference>
<organism evidence="9 10">
    <name type="scientific">Aspergillus uvarum CBS 121591</name>
    <dbReference type="NCBI Taxonomy" id="1448315"/>
    <lineage>
        <taxon>Eukaryota</taxon>
        <taxon>Fungi</taxon>
        <taxon>Dikarya</taxon>
        <taxon>Ascomycota</taxon>
        <taxon>Pezizomycotina</taxon>
        <taxon>Eurotiomycetes</taxon>
        <taxon>Eurotiomycetidae</taxon>
        <taxon>Eurotiales</taxon>
        <taxon>Aspergillaceae</taxon>
        <taxon>Aspergillus</taxon>
        <taxon>Aspergillus subgen. Circumdati</taxon>
    </lineage>
</organism>
<keyword evidence="10" id="KW-1185">Reference proteome</keyword>
<dbReference type="Gene3D" id="1.20.930.10">
    <property type="entry name" value="Conserved domain common to transcription factors TFIIS, elongin A, CRSP70"/>
    <property type="match status" value="1"/>
</dbReference>
<protein>
    <recommendedName>
        <fullName evidence="8">TFIIS N-terminal domain-containing protein</fullName>
    </recommendedName>
</protein>
<feature type="domain" description="TFIIS N-terminal" evidence="8">
    <location>
        <begin position="298"/>
        <end position="375"/>
    </location>
</feature>
<comment type="subcellular location">
    <subcellularLocation>
        <location evidence="6">Nucleus</location>
    </subcellularLocation>
</comment>
<dbReference type="InterPro" id="IPR035441">
    <property type="entry name" value="TFIIS/LEDGF_dom_sf"/>
</dbReference>
<evidence type="ECO:0000256" key="3">
    <source>
        <dbReference type="ARBA" id="ARBA00023242"/>
    </source>
</evidence>
<dbReference type="Pfam" id="PF08711">
    <property type="entry name" value="Med26"/>
    <property type="match status" value="1"/>
</dbReference>
<evidence type="ECO:0000256" key="6">
    <source>
        <dbReference type="PROSITE-ProRule" id="PRU00649"/>
    </source>
</evidence>
<dbReference type="InterPro" id="IPR017923">
    <property type="entry name" value="TFIIS_N"/>
</dbReference>
<dbReference type="PANTHER" id="PTHR46010">
    <property type="entry name" value="PROTEIN IWS1 HOMOLOG"/>
    <property type="match status" value="1"/>
</dbReference>